<evidence type="ECO:0000313" key="3">
    <source>
        <dbReference type="Proteomes" id="UP000314294"/>
    </source>
</evidence>
<protein>
    <submittedName>
        <fullName evidence="2">Uncharacterized protein</fullName>
    </submittedName>
</protein>
<feature type="region of interest" description="Disordered" evidence="1">
    <location>
        <begin position="38"/>
        <end position="72"/>
    </location>
</feature>
<name>A0A4Z2HR03_9TELE</name>
<keyword evidence="3" id="KW-1185">Reference proteome</keyword>
<evidence type="ECO:0000256" key="1">
    <source>
        <dbReference type="SAM" id="MobiDB-lite"/>
    </source>
</evidence>
<comment type="caution">
    <text evidence="2">The sequence shown here is derived from an EMBL/GenBank/DDBJ whole genome shotgun (WGS) entry which is preliminary data.</text>
</comment>
<sequence length="72" mass="7899">MEVRDDIRAASITASIRPRRPTRRGGSISLIITVRSYPDSNHHDKDKVDDHHSDVSSIHTDTCSGGGWTGEA</sequence>
<organism evidence="2 3">
    <name type="scientific">Liparis tanakae</name>
    <name type="common">Tanaka's snailfish</name>
    <dbReference type="NCBI Taxonomy" id="230148"/>
    <lineage>
        <taxon>Eukaryota</taxon>
        <taxon>Metazoa</taxon>
        <taxon>Chordata</taxon>
        <taxon>Craniata</taxon>
        <taxon>Vertebrata</taxon>
        <taxon>Euteleostomi</taxon>
        <taxon>Actinopterygii</taxon>
        <taxon>Neopterygii</taxon>
        <taxon>Teleostei</taxon>
        <taxon>Neoteleostei</taxon>
        <taxon>Acanthomorphata</taxon>
        <taxon>Eupercaria</taxon>
        <taxon>Perciformes</taxon>
        <taxon>Cottioidei</taxon>
        <taxon>Cottales</taxon>
        <taxon>Liparidae</taxon>
        <taxon>Liparis</taxon>
    </lineage>
</organism>
<dbReference type="Proteomes" id="UP000314294">
    <property type="component" value="Unassembled WGS sequence"/>
</dbReference>
<evidence type="ECO:0000313" key="2">
    <source>
        <dbReference type="EMBL" id="TNN68269.1"/>
    </source>
</evidence>
<reference evidence="2 3" key="1">
    <citation type="submission" date="2019-03" db="EMBL/GenBank/DDBJ databases">
        <title>First draft genome of Liparis tanakae, snailfish: a comprehensive survey of snailfish specific genes.</title>
        <authorList>
            <person name="Kim W."/>
            <person name="Song I."/>
            <person name="Jeong J.-H."/>
            <person name="Kim D."/>
            <person name="Kim S."/>
            <person name="Ryu S."/>
            <person name="Song J.Y."/>
            <person name="Lee S.K."/>
        </authorList>
    </citation>
    <scope>NUCLEOTIDE SEQUENCE [LARGE SCALE GENOMIC DNA]</scope>
    <source>
        <tissue evidence="2">Muscle</tissue>
    </source>
</reference>
<dbReference type="EMBL" id="SRLO01000192">
    <property type="protein sequence ID" value="TNN68269.1"/>
    <property type="molecule type" value="Genomic_DNA"/>
</dbReference>
<feature type="compositionally biased region" description="Basic and acidic residues" evidence="1">
    <location>
        <begin position="40"/>
        <end position="54"/>
    </location>
</feature>
<dbReference type="AlphaFoldDB" id="A0A4Z2HR03"/>
<gene>
    <name evidence="2" type="ORF">EYF80_021450</name>
</gene>
<proteinExistence type="predicted"/>
<accession>A0A4Z2HR03</accession>